<dbReference type="GO" id="GO:0005886">
    <property type="term" value="C:plasma membrane"/>
    <property type="evidence" value="ECO:0007669"/>
    <property type="project" value="UniProtKB-SubCell"/>
</dbReference>
<evidence type="ECO:0000256" key="2">
    <source>
        <dbReference type="ARBA" id="ARBA00005417"/>
    </source>
</evidence>
<dbReference type="InterPro" id="IPR003593">
    <property type="entry name" value="AAA+_ATPase"/>
</dbReference>
<keyword evidence="4" id="KW-1003">Cell membrane</keyword>
<dbReference type="AlphaFoldDB" id="A0A1C4Y1V9"/>
<sequence>MTAEVLIRARGLVKRFGDFTAVDGIDVDVHAGEAFGFLGPNGAGKSSTMRMVGCISPPSDGELRILGMDPVRDGPAIRARLGVCPQLDNLDPELTVRENLTTYARYFGIPRRVARDRAAELLDFVQLAERADSRVEPLSGGMKRRLTIARALVNEPEIVLLDEPTTGLDPQARHLVWERLFRLKQQGVTLVLTTHYMDEAEQLCDRLVVMDGGRIAAEGAPRALIERYSTREVVELRFAAESQEAFAGKLDDIGERVEVLPDRVLLYVAHGDDAVAEVHARGLTPASVLVRRSSLEDVFLHLTGRTLVD</sequence>
<dbReference type="InParanoid" id="A0A1C4Y1V9"/>
<keyword evidence="7" id="KW-1278">Translocase</keyword>
<evidence type="ECO:0000256" key="9">
    <source>
        <dbReference type="ARBA" id="ARBA00023251"/>
    </source>
</evidence>
<evidence type="ECO:0000313" key="12">
    <source>
        <dbReference type="Proteomes" id="UP000198253"/>
    </source>
</evidence>
<keyword evidence="8" id="KW-0472">Membrane</keyword>
<dbReference type="RefSeq" id="WP_088982605.1">
    <property type="nucleotide sequence ID" value="NZ_LT607413.1"/>
</dbReference>
<dbReference type="GO" id="GO:0005524">
    <property type="term" value="F:ATP binding"/>
    <property type="evidence" value="ECO:0007669"/>
    <property type="project" value="UniProtKB-KW"/>
</dbReference>
<dbReference type="Proteomes" id="UP000198253">
    <property type="component" value="Chromosome I"/>
</dbReference>
<proteinExistence type="inferred from homology"/>
<dbReference type="EMBL" id="LT607413">
    <property type="protein sequence ID" value="SCF14688.1"/>
    <property type="molecule type" value="Genomic_DNA"/>
</dbReference>
<organism evidence="11 12">
    <name type="scientific">Micromonospora echinospora</name>
    <name type="common">Micromonospora purpurea</name>
    <dbReference type="NCBI Taxonomy" id="1877"/>
    <lineage>
        <taxon>Bacteria</taxon>
        <taxon>Bacillati</taxon>
        <taxon>Actinomycetota</taxon>
        <taxon>Actinomycetes</taxon>
        <taxon>Micromonosporales</taxon>
        <taxon>Micromonosporaceae</taxon>
        <taxon>Micromonospora</taxon>
    </lineage>
</organism>
<dbReference type="InterPro" id="IPR017871">
    <property type="entry name" value="ABC_transporter-like_CS"/>
</dbReference>
<evidence type="ECO:0000256" key="1">
    <source>
        <dbReference type="ARBA" id="ARBA00004202"/>
    </source>
</evidence>
<evidence type="ECO:0000256" key="7">
    <source>
        <dbReference type="ARBA" id="ARBA00022967"/>
    </source>
</evidence>
<dbReference type="InterPro" id="IPR050763">
    <property type="entry name" value="ABC_transporter_ATP-binding"/>
</dbReference>
<name>A0A1C4Y1V9_MICEC</name>
<accession>A0A1C4Y1V9</accession>
<feature type="domain" description="ABC transporter" evidence="10">
    <location>
        <begin position="7"/>
        <end position="237"/>
    </location>
</feature>
<dbReference type="PANTHER" id="PTHR42711:SF5">
    <property type="entry name" value="ABC TRANSPORTER ATP-BINDING PROTEIN NATA"/>
    <property type="match status" value="1"/>
</dbReference>
<dbReference type="OrthoDB" id="9804819at2"/>
<protein>
    <submittedName>
        <fullName evidence="11">Lipooligosaccharide transport system ATP-binding protein</fullName>
    </submittedName>
</protein>
<evidence type="ECO:0000256" key="3">
    <source>
        <dbReference type="ARBA" id="ARBA00022448"/>
    </source>
</evidence>
<evidence type="ECO:0000256" key="5">
    <source>
        <dbReference type="ARBA" id="ARBA00022741"/>
    </source>
</evidence>
<dbReference type="GO" id="GO:0016887">
    <property type="term" value="F:ATP hydrolysis activity"/>
    <property type="evidence" value="ECO:0007669"/>
    <property type="project" value="InterPro"/>
</dbReference>
<dbReference type="Pfam" id="PF00005">
    <property type="entry name" value="ABC_tran"/>
    <property type="match status" value="1"/>
</dbReference>
<keyword evidence="3" id="KW-0813">Transport</keyword>
<keyword evidence="9" id="KW-0046">Antibiotic resistance</keyword>
<evidence type="ECO:0000256" key="6">
    <source>
        <dbReference type="ARBA" id="ARBA00022840"/>
    </source>
</evidence>
<gene>
    <name evidence="11" type="ORF">GA0070618_3528</name>
</gene>
<evidence type="ECO:0000313" key="11">
    <source>
        <dbReference type="EMBL" id="SCF14688.1"/>
    </source>
</evidence>
<keyword evidence="12" id="KW-1185">Reference proteome</keyword>
<dbReference type="InterPro" id="IPR003439">
    <property type="entry name" value="ABC_transporter-like_ATP-bd"/>
</dbReference>
<dbReference type="GO" id="GO:0046677">
    <property type="term" value="P:response to antibiotic"/>
    <property type="evidence" value="ECO:0007669"/>
    <property type="project" value="UniProtKB-KW"/>
</dbReference>
<dbReference type="PROSITE" id="PS00211">
    <property type="entry name" value="ABC_TRANSPORTER_1"/>
    <property type="match status" value="1"/>
</dbReference>
<comment type="similarity">
    <text evidence="2">Belongs to the ABC transporter superfamily.</text>
</comment>
<dbReference type="PROSITE" id="PS50893">
    <property type="entry name" value="ABC_TRANSPORTER_2"/>
    <property type="match status" value="1"/>
</dbReference>
<comment type="subcellular location">
    <subcellularLocation>
        <location evidence="1">Cell membrane</location>
        <topology evidence="1">Peripheral membrane protein</topology>
    </subcellularLocation>
</comment>
<dbReference type="SUPFAM" id="SSF52540">
    <property type="entry name" value="P-loop containing nucleoside triphosphate hydrolases"/>
    <property type="match status" value="1"/>
</dbReference>
<keyword evidence="6 11" id="KW-0067">ATP-binding</keyword>
<dbReference type="SMART" id="SM00382">
    <property type="entry name" value="AAA"/>
    <property type="match status" value="1"/>
</dbReference>
<evidence type="ECO:0000256" key="8">
    <source>
        <dbReference type="ARBA" id="ARBA00023136"/>
    </source>
</evidence>
<reference evidence="12" key="1">
    <citation type="submission" date="2016-06" db="EMBL/GenBank/DDBJ databases">
        <authorList>
            <person name="Varghese N."/>
            <person name="Submissions Spin"/>
        </authorList>
    </citation>
    <scope>NUCLEOTIDE SEQUENCE [LARGE SCALE GENOMIC DNA]</scope>
    <source>
        <strain evidence="12">DSM 43816</strain>
    </source>
</reference>
<dbReference type="Gene3D" id="3.40.50.300">
    <property type="entry name" value="P-loop containing nucleotide triphosphate hydrolases"/>
    <property type="match status" value="1"/>
</dbReference>
<dbReference type="PANTHER" id="PTHR42711">
    <property type="entry name" value="ABC TRANSPORTER ATP-BINDING PROTEIN"/>
    <property type="match status" value="1"/>
</dbReference>
<evidence type="ECO:0000259" key="10">
    <source>
        <dbReference type="PROSITE" id="PS50893"/>
    </source>
</evidence>
<dbReference type="InterPro" id="IPR027417">
    <property type="entry name" value="P-loop_NTPase"/>
</dbReference>
<keyword evidence="5" id="KW-0547">Nucleotide-binding</keyword>
<evidence type="ECO:0000256" key="4">
    <source>
        <dbReference type="ARBA" id="ARBA00022475"/>
    </source>
</evidence>
<dbReference type="FunFam" id="3.40.50.300:FF:000589">
    <property type="entry name" value="ABC transporter, ATP-binding subunit"/>
    <property type="match status" value="1"/>
</dbReference>